<gene>
    <name evidence="11" type="ORF">CP978_07720</name>
    <name evidence="10" type="ORF">SNOD_07385</name>
</gene>
<feature type="compositionally biased region" description="Low complexity" evidence="7">
    <location>
        <begin position="449"/>
        <end position="473"/>
    </location>
</feature>
<evidence type="ECO:0000256" key="4">
    <source>
        <dbReference type="ARBA" id="ARBA00022679"/>
    </source>
</evidence>
<reference evidence="11 13" key="3">
    <citation type="submission" date="2017-09" db="EMBL/GenBank/DDBJ databases">
        <title>Streptomyces genome completion.</title>
        <authorList>
            <person name="Lee N."/>
            <person name="Cho B.-K."/>
        </authorList>
    </citation>
    <scope>NUCLEOTIDE SEQUENCE [LARGE SCALE GENOMIC DNA]</scope>
    <source>
        <strain evidence="11 13">ATCC 14899</strain>
    </source>
</reference>
<name>A0A0B5D8N7_9ACTN</name>
<dbReference type="Gene3D" id="3.30.565.10">
    <property type="entry name" value="Histidine kinase-like ATPase, C-terminal domain"/>
    <property type="match status" value="1"/>
</dbReference>
<evidence type="ECO:0000256" key="2">
    <source>
        <dbReference type="ARBA" id="ARBA00012438"/>
    </source>
</evidence>
<dbReference type="GO" id="GO:0004673">
    <property type="term" value="F:protein histidine kinase activity"/>
    <property type="evidence" value="ECO:0007669"/>
    <property type="project" value="UniProtKB-EC"/>
</dbReference>
<dbReference type="Pfam" id="PF02518">
    <property type="entry name" value="HATPase_c"/>
    <property type="match status" value="1"/>
</dbReference>
<dbReference type="SUPFAM" id="SSF55874">
    <property type="entry name" value="ATPase domain of HSP90 chaperone/DNA topoisomerase II/histidine kinase"/>
    <property type="match status" value="1"/>
</dbReference>
<reference evidence="12" key="1">
    <citation type="submission" date="2014-09" db="EMBL/GenBank/DDBJ databases">
        <title>Sequence of the Streptomyces nodosus genome.</title>
        <authorList>
            <person name="Sweeney P."/>
            <person name="Stephens N."/>
            <person name="Murphy C."/>
            <person name="Caffrey P."/>
        </authorList>
    </citation>
    <scope>NUCLEOTIDE SEQUENCE [LARGE SCALE GENOMIC DNA]</scope>
    <source>
        <strain evidence="12">ATCC 14899</strain>
    </source>
</reference>
<evidence type="ECO:0000259" key="9">
    <source>
        <dbReference type="Pfam" id="PF02518"/>
    </source>
</evidence>
<dbReference type="HOGENOM" id="CLU_021841_1_0_11"/>
<dbReference type="Proteomes" id="UP000325763">
    <property type="component" value="Chromosome"/>
</dbReference>
<sequence>MVSLQSPPGGRERLYAHEWLLPALLMGAVTGTAVTVGPEQARITVGWCGAVATVLVAAVASVAARRGRTLRAERADFTRRRDRLEQRIAAQDDDIEFFRTEVLSRALILLRGGVSPAQVISTVVDDSPRLRGLPPSQRALLRTLLGIVDHELAMRDSAQRAVVNIARRVQAIVHQQAKELREMEEDHGRNPEVFDDLLRIDHGNALIGRLADSIAVIGGGRPGRRWPGPVPLYSVLRGAMSRILEYRRIDLDSIAKVNVKGVSVEPVIHAAAELLDNATRYSPPQTRVHVTATEVQSGIALEIEDGGISLSEENRAKVEKMLADARAGADVQDAGAAPQLGLAVVGRLSAMFDMQVSLRRSAYGGVRAVLVVPNTMLTTEPAPGFAHGIGATSVPALDNEGVEGPGRARKKRHPTTGPRIPERFTVEDAAPAVTERTANGLPQRRSRARIPLSRRLTETAAAQEAAGAVEAAALDPWAPGPGPEKEETAPGLWVGAFMNGLKAAPDPDAFSSGPPSADPHAHTDDEPAPAWADDEGDLK</sequence>
<feature type="region of interest" description="Disordered" evidence="7">
    <location>
        <begin position="397"/>
        <end position="539"/>
    </location>
</feature>
<dbReference type="KEGG" id="snq:CP978_07720"/>
<proteinExistence type="predicted"/>
<evidence type="ECO:0000256" key="5">
    <source>
        <dbReference type="ARBA" id="ARBA00022777"/>
    </source>
</evidence>
<feature type="coiled-coil region" evidence="6">
    <location>
        <begin position="67"/>
        <end position="101"/>
    </location>
</feature>
<dbReference type="Proteomes" id="UP000031526">
    <property type="component" value="Chromosome"/>
</dbReference>
<dbReference type="OrthoDB" id="4652229at2"/>
<comment type="catalytic activity">
    <reaction evidence="1">
        <text>ATP + protein L-histidine = ADP + protein N-phospho-L-histidine.</text>
        <dbReference type="EC" id="2.7.13.3"/>
    </reaction>
</comment>
<dbReference type="GO" id="GO:0000160">
    <property type="term" value="P:phosphorelay signal transduction system"/>
    <property type="evidence" value="ECO:0007669"/>
    <property type="project" value="TreeGrafter"/>
</dbReference>
<keyword evidence="12" id="KW-1185">Reference proteome</keyword>
<feature type="transmembrane region" description="Helical" evidence="8">
    <location>
        <begin position="20"/>
        <end position="38"/>
    </location>
</feature>
<dbReference type="GO" id="GO:0005886">
    <property type="term" value="C:plasma membrane"/>
    <property type="evidence" value="ECO:0007669"/>
    <property type="project" value="TreeGrafter"/>
</dbReference>
<dbReference type="EMBL" id="CP009313">
    <property type="protein sequence ID" value="AJE39863.1"/>
    <property type="molecule type" value="Genomic_DNA"/>
</dbReference>
<feature type="domain" description="Histidine kinase/HSP90-like ATPase" evidence="9">
    <location>
        <begin position="267"/>
        <end position="374"/>
    </location>
</feature>
<feature type="transmembrane region" description="Helical" evidence="8">
    <location>
        <begin position="44"/>
        <end position="64"/>
    </location>
</feature>
<dbReference type="PANTHER" id="PTHR45436:SF5">
    <property type="entry name" value="SENSOR HISTIDINE KINASE TRCS"/>
    <property type="match status" value="1"/>
</dbReference>
<keyword evidence="5" id="KW-0418">Kinase</keyword>
<evidence type="ECO:0000313" key="13">
    <source>
        <dbReference type="Proteomes" id="UP000325763"/>
    </source>
</evidence>
<evidence type="ECO:0000256" key="7">
    <source>
        <dbReference type="SAM" id="MobiDB-lite"/>
    </source>
</evidence>
<dbReference type="GO" id="GO:0005524">
    <property type="term" value="F:ATP binding"/>
    <property type="evidence" value="ECO:0007669"/>
    <property type="project" value="UniProtKB-KW"/>
</dbReference>
<dbReference type="InterPro" id="IPR050428">
    <property type="entry name" value="TCS_sensor_his_kinase"/>
</dbReference>
<protein>
    <recommendedName>
        <fullName evidence="2">histidine kinase</fullName>
        <ecNumber evidence="2">2.7.13.3</ecNumber>
    </recommendedName>
</protein>
<dbReference type="RefSeq" id="WP_043438760.1">
    <property type="nucleotide sequence ID" value="NZ_CP009313.1"/>
</dbReference>
<dbReference type="EC" id="2.7.13.3" evidence="2"/>
<evidence type="ECO:0000313" key="12">
    <source>
        <dbReference type="Proteomes" id="UP000031526"/>
    </source>
</evidence>
<keyword evidence="8" id="KW-0812">Transmembrane</keyword>
<dbReference type="PANTHER" id="PTHR45436">
    <property type="entry name" value="SENSOR HISTIDINE KINASE YKOH"/>
    <property type="match status" value="1"/>
</dbReference>
<dbReference type="InterPro" id="IPR003594">
    <property type="entry name" value="HATPase_dom"/>
</dbReference>
<keyword evidence="3" id="KW-0597">Phosphoprotein</keyword>
<dbReference type="AlphaFoldDB" id="A0A0B5D8N7"/>
<dbReference type="InterPro" id="IPR036890">
    <property type="entry name" value="HATPase_C_sf"/>
</dbReference>
<keyword evidence="4" id="KW-0808">Transferase</keyword>
<reference evidence="10 12" key="2">
    <citation type="journal article" date="2016" name="Appl. Microbiol. Biotechnol.">
        <title>Exploiting the genome sequence of Streptomyces nodosus for enhanced antibiotic production.</title>
        <authorList>
            <person name="Sweeney P."/>
            <person name="Murphy C.D."/>
            <person name="Caffrey P."/>
        </authorList>
    </citation>
    <scope>NUCLEOTIDE SEQUENCE [LARGE SCALE GENOMIC DNA]</scope>
    <source>
        <strain evidence="10 12">ATCC 14899</strain>
    </source>
</reference>
<keyword evidence="11" id="KW-0547">Nucleotide-binding</keyword>
<evidence type="ECO:0000256" key="1">
    <source>
        <dbReference type="ARBA" id="ARBA00000085"/>
    </source>
</evidence>
<keyword evidence="8" id="KW-0472">Membrane</keyword>
<dbReference type="EMBL" id="CP023747">
    <property type="protein sequence ID" value="QEV38450.1"/>
    <property type="molecule type" value="Genomic_DNA"/>
</dbReference>
<evidence type="ECO:0000256" key="8">
    <source>
        <dbReference type="SAM" id="Phobius"/>
    </source>
</evidence>
<keyword evidence="11" id="KW-0067">ATP-binding</keyword>
<dbReference type="STRING" id="40318.SNOD_07385"/>
<keyword evidence="8" id="KW-1133">Transmembrane helix</keyword>
<organism evidence="10 12">
    <name type="scientific">Streptomyces nodosus</name>
    <dbReference type="NCBI Taxonomy" id="40318"/>
    <lineage>
        <taxon>Bacteria</taxon>
        <taxon>Bacillati</taxon>
        <taxon>Actinomycetota</taxon>
        <taxon>Actinomycetes</taxon>
        <taxon>Kitasatosporales</taxon>
        <taxon>Streptomycetaceae</taxon>
        <taxon>Streptomyces</taxon>
    </lineage>
</organism>
<evidence type="ECO:0000256" key="6">
    <source>
        <dbReference type="SAM" id="Coils"/>
    </source>
</evidence>
<evidence type="ECO:0000313" key="11">
    <source>
        <dbReference type="EMBL" id="QEV38450.1"/>
    </source>
</evidence>
<keyword evidence="6" id="KW-0175">Coiled coil</keyword>
<evidence type="ECO:0000256" key="3">
    <source>
        <dbReference type="ARBA" id="ARBA00022553"/>
    </source>
</evidence>
<accession>A0A0B5D8N7</accession>
<evidence type="ECO:0000313" key="10">
    <source>
        <dbReference type="EMBL" id="AJE39863.1"/>
    </source>
</evidence>